<proteinExistence type="predicted"/>
<dbReference type="Gene3D" id="1.10.287.470">
    <property type="entry name" value="Helix hairpin bin"/>
    <property type="match status" value="1"/>
</dbReference>
<evidence type="ECO:0000313" key="4">
    <source>
        <dbReference type="EMBL" id="PQA75121.1"/>
    </source>
</evidence>
<feature type="domain" description="CusB-like beta-barrel" evidence="3">
    <location>
        <begin position="274"/>
        <end position="315"/>
    </location>
</feature>
<dbReference type="Gene3D" id="2.40.30.170">
    <property type="match status" value="1"/>
</dbReference>
<dbReference type="InterPro" id="IPR058624">
    <property type="entry name" value="MdtA-like_HH"/>
</dbReference>
<dbReference type="InterPro" id="IPR050739">
    <property type="entry name" value="MFP"/>
</dbReference>
<name>A0A2S7J4F2_9HYPH</name>
<evidence type="ECO:0000259" key="2">
    <source>
        <dbReference type="Pfam" id="PF25917"/>
    </source>
</evidence>
<comment type="caution">
    <text evidence="4">The sequence shown here is derived from an EMBL/GenBank/DDBJ whole genome shotgun (WGS) entry which is preliminary data.</text>
</comment>
<dbReference type="Gene3D" id="2.40.50.100">
    <property type="match status" value="1"/>
</dbReference>
<evidence type="ECO:0000259" key="1">
    <source>
        <dbReference type="Pfam" id="PF25876"/>
    </source>
</evidence>
<sequence>MSSSVPSNAAPSTASDNEIRSSDRAWHLKLAPWLACAVVIGAVAYTISSWDAWTSSQATQSTQNAFVKSEPAVLSARVGGYVRGLPVADYQTVKAGDIIAEIESHDYAVRVQAAEASLAKAQAVLDNLGNEEAQQRAAIEQAVASLHASEARLTQSQQDFDRKSRLVTNGTVSGKSFDDAKAELASAKASREAAVAALTFSRRQLDTLAGQRAERRADLDAATAALASAKLEFGYTRIIAPFDGVLGRRSVQIGSLVGSGTQIVTIVPLTRPYVIANYKETQLKTVRAGQPVEVAIDALPGYRFQGRVEQIAPMSGNESSLIPTDNATGNFTKVVQRIPVRIELEPGQADLDLLRPGMSAEARIDTLGAKVAAYTREIRTVTKETYADAVR</sequence>
<dbReference type="SUPFAM" id="SSF111369">
    <property type="entry name" value="HlyD-like secretion proteins"/>
    <property type="match status" value="3"/>
</dbReference>
<dbReference type="EMBL" id="PTRC01000006">
    <property type="protein sequence ID" value="PQA75121.1"/>
    <property type="molecule type" value="Genomic_DNA"/>
</dbReference>
<evidence type="ECO:0000259" key="3">
    <source>
        <dbReference type="Pfam" id="PF25954"/>
    </source>
</evidence>
<organism evidence="4 5">
    <name type="scientific">Brucella oryzae</name>
    <dbReference type="NCBI Taxonomy" id="335286"/>
    <lineage>
        <taxon>Bacteria</taxon>
        <taxon>Pseudomonadati</taxon>
        <taxon>Pseudomonadota</taxon>
        <taxon>Alphaproteobacteria</taxon>
        <taxon>Hyphomicrobiales</taxon>
        <taxon>Brucellaceae</taxon>
        <taxon>Brucella/Ochrobactrum group</taxon>
        <taxon>Brucella</taxon>
    </lineage>
</organism>
<reference evidence="4 5" key="1">
    <citation type="submission" date="2018-02" db="EMBL/GenBank/DDBJ databases">
        <title>Draft genome sequence of Ochrobactrum oryzae found in Brazil.</title>
        <authorList>
            <person name="Cerdeira L."/>
            <person name="Andrade F."/>
            <person name="Zacariotto T."/>
            <person name="Barbosa B."/>
            <person name="Santos S."/>
            <person name="Cassetari V."/>
            <person name="Lincopan N."/>
        </authorList>
    </citation>
    <scope>NUCLEOTIDE SEQUENCE [LARGE SCALE GENOMIC DNA]</scope>
    <source>
        <strain evidence="4 5">OA447</strain>
    </source>
</reference>
<feature type="domain" description="Multidrug resistance protein MdtA-like alpha-helical hairpin" evidence="1">
    <location>
        <begin position="140"/>
        <end position="206"/>
    </location>
</feature>
<feature type="domain" description="Multidrug resistance protein MdtA-like barrel-sandwich hybrid" evidence="2">
    <location>
        <begin position="74"/>
        <end position="267"/>
    </location>
</feature>
<gene>
    <name evidence="4" type="ORF">C3731_02580</name>
</gene>
<protein>
    <submittedName>
        <fullName evidence="4">HlyD family secretion protein</fullName>
    </submittedName>
</protein>
<dbReference type="Pfam" id="PF25954">
    <property type="entry name" value="Beta-barrel_RND_2"/>
    <property type="match status" value="1"/>
</dbReference>
<dbReference type="PANTHER" id="PTHR30386:SF24">
    <property type="entry name" value="MULTIDRUG RESISTANCE EFFLUX PUMP"/>
    <property type="match status" value="1"/>
</dbReference>
<dbReference type="InterPro" id="IPR058792">
    <property type="entry name" value="Beta-barrel_RND_2"/>
</dbReference>
<evidence type="ECO:0000313" key="5">
    <source>
        <dbReference type="Proteomes" id="UP000238493"/>
    </source>
</evidence>
<dbReference type="Proteomes" id="UP000238493">
    <property type="component" value="Unassembled WGS sequence"/>
</dbReference>
<dbReference type="OrthoDB" id="9811754at2"/>
<accession>A0A2S7J4F2</accession>
<dbReference type="AlphaFoldDB" id="A0A2S7J4F2"/>
<keyword evidence="5" id="KW-1185">Reference proteome</keyword>
<dbReference type="Pfam" id="PF25876">
    <property type="entry name" value="HH_MFP_RND"/>
    <property type="match status" value="1"/>
</dbReference>
<dbReference type="GO" id="GO:0055085">
    <property type="term" value="P:transmembrane transport"/>
    <property type="evidence" value="ECO:0007669"/>
    <property type="project" value="InterPro"/>
</dbReference>
<dbReference type="Pfam" id="PF25917">
    <property type="entry name" value="BSH_RND"/>
    <property type="match status" value="1"/>
</dbReference>
<dbReference type="PANTHER" id="PTHR30386">
    <property type="entry name" value="MEMBRANE FUSION SUBUNIT OF EMRAB-TOLC MULTIDRUG EFFLUX PUMP"/>
    <property type="match status" value="1"/>
</dbReference>
<dbReference type="InterPro" id="IPR058625">
    <property type="entry name" value="MdtA-like_BSH"/>
</dbReference>